<dbReference type="Proteomes" id="UP001203338">
    <property type="component" value="Unassembled WGS sequence"/>
</dbReference>
<dbReference type="PANTHER" id="PTHR44196:SF1">
    <property type="entry name" value="DEHYDROGENASE_REDUCTASE SDR FAMILY MEMBER 7B"/>
    <property type="match status" value="1"/>
</dbReference>
<evidence type="ECO:0000313" key="4">
    <source>
        <dbReference type="EMBL" id="MCL6270826.1"/>
    </source>
</evidence>
<keyword evidence="3" id="KW-1133">Transmembrane helix</keyword>
<evidence type="ECO:0000256" key="2">
    <source>
        <dbReference type="ARBA" id="ARBA00023002"/>
    </source>
</evidence>
<dbReference type="InterPro" id="IPR036291">
    <property type="entry name" value="NAD(P)-bd_dom_sf"/>
</dbReference>
<evidence type="ECO:0000256" key="3">
    <source>
        <dbReference type="SAM" id="Phobius"/>
    </source>
</evidence>
<dbReference type="Gene3D" id="3.40.50.720">
    <property type="entry name" value="NAD(P)-binding Rossmann-like Domain"/>
    <property type="match status" value="1"/>
</dbReference>
<dbReference type="RefSeq" id="WP_249700121.1">
    <property type="nucleotide sequence ID" value="NZ_JAMFLX010000017.1"/>
</dbReference>
<proteinExistence type="inferred from homology"/>
<protein>
    <submittedName>
        <fullName evidence="4">SDR family NAD(P)-dependent oxidoreductase</fullName>
    </submittedName>
</protein>
<sequence>MNKKVVWITGASQGIGKALAWAMAEQGTHVVASARSRENLEQLAQESSNLSGCIEPLPLDVTDAQACSQAIMQIMNKHGQLDQAVLNAGTFFPMKGNEFRAETVRRQMDINVMGVCNCLEPVIEVMKKQGRGVIAINASLSGYRGLPKAAAYGASKAALINMAECLKLELHGNGIDVKVINPGFVKTPLTDKNKFPMPFLTPADKAAQAIIKGLSRSGFEIRFPFIFASLLHLMKILPYCMYFFLMGRAN</sequence>
<keyword evidence="3" id="KW-0472">Membrane</keyword>
<comment type="similarity">
    <text evidence="1">Belongs to the short-chain dehydrogenases/reductases (SDR) family.</text>
</comment>
<comment type="caution">
    <text evidence="4">The sequence shown here is derived from an EMBL/GenBank/DDBJ whole genome shotgun (WGS) entry which is preliminary data.</text>
</comment>
<keyword evidence="2" id="KW-0560">Oxidoreductase</keyword>
<dbReference type="Pfam" id="PF00106">
    <property type="entry name" value="adh_short"/>
    <property type="match status" value="1"/>
</dbReference>
<keyword evidence="3" id="KW-0812">Transmembrane</keyword>
<keyword evidence="5" id="KW-1185">Reference proteome</keyword>
<dbReference type="SUPFAM" id="SSF51735">
    <property type="entry name" value="NAD(P)-binding Rossmann-fold domains"/>
    <property type="match status" value="1"/>
</dbReference>
<gene>
    <name evidence="4" type="ORF">M3P05_12920</name>
</gene>
<accession>A0ABT0PHV6</accession>
<dbReference type="PRINTS" id="PR00081">
    <property type="entry name" value="GDHRDH"/>
</dbReference>
<dbReference type="EMBL" id="JAMFLX010000017">
    <property type="protein sequence ID" value="MCL6270826.1"/>
    <property type="molecule type" value="Genomic_DNA"/>
</dbReference>
<dbReference type="PANTHER" id="PTHR44196">
    <property type="entry name" value="DEHYDROGENASE/REDUCTASE SDR FAMILY MEMBER 7B"/>
    <property type="match status" value="1"/>
</dbReference>
<feature type="transmembrane region" description="Helical" evidence="3">
    <location>
        <begin position="225"/>
        <end position="245"/>
    </location>
</feature>
<name>A0ABT0PHV6_9GAMM</name>
<evidence type="ECO:0000256" key="1">
    <source>
        <dbReference type="ARBA" id="ARBA00006484"/>
    </source>
</evidence>
<dbReference type="InterPro" id="IPR002347">
    <property type="entry name" value="SDR_fam"/>
</dbReference>
<evidence type="ECO:0000313" key="5">
    <source>
        <dbReference type="Proteomes" id="UP001203338"/>
    </source>
</evidence>
<organism evidence="4 5">
    <name type="scientific">Parendozoicomonas callyspongiae</name>
    <dbReference type="NCBI Taxonomy" id="2942213"/>
    <lineage>
        <taxon>Bacteria</taxon>
        <taxon>Pseudomonadati</taxon>
        <taxon>Pseudomonadota</taxon>
        <taxon>Gammaproteobacteria</taxon>
        <taxon>Oceanospirillales</taxon>
        <taxon>Endozoicomonadaceae</taxon>
        <taxon>Parendozoicomonas</taxon>
    </lineage>
</organism>
<reference evidence="4 5" key="1">
    <citation type="submission" date="2022-05" db="EMBL/GenBank/DDBJ databases">
        <authorList>
            <person name="Park J.-S."/>
        </authorList>
    </citation>
    <scope>NUCLEOTIDE SEQUENCE [LARGE SCALE GENOMIC DNA]</scope>
    <source>
        <strain evidence="4 5">2012CJ34-2</strain>
    </source>
</reference>